<dbReference type="AlphaFoldDB" id="A0A060BXZ0"/>
<proteinExistence type="predicted"/>
<dbReference type="EMBL" id="KF121996">
    <property type="protein sequence ID" value="AIA89288.1"/>
    <property type="molecule type" value="Genomic_DNA"/>
</dbReference>
<organism evidence="1">
    <name type="scientific">uncultured Starkeya sp</name>
    <dbReference type="NCBI Taxonomy" id="1009877"/>
    <lineage>
        <taxon>Bacteria</taxon>
        <taxon>Pseudomonadati</taxon>
        <taxon>Pseudomonadota</taxon>
        <taxon>Alphaproteobacteria</taxon>
        <taxon>Hyphomicrobiales</taxon>
        <taxon>Xanthobacteraceae</taxon>
        <taxon>Starkeya</taxon>
        <taxon>environmental samples</taxon>
    </lineage>
</organism>
<evidence type="ECO:0000313" key="1">
    <source>
        <dbReference type="EMBL" id="AIA89288.1"/>
    </source>
</evidence>
<sequence>MTMQERTGSTGQNRTVMLDGYNLAIEKGTGVATYARNLSYACGTSGYRTEILYGKPIAPTQDPFFREVAFFANQGEKPRPLTALRRDIESLTTFFLNPKALEIPITGKVIIDQFANQMPHFDTIWNAPNLFDRAFTLYYA</sequence>
<reference evidence="1" key="1">
    <citation type="journal article" date="2013" name="Environ. Microbiol.">
        <title>Seasonally variable intestinal metagenomes of the red palm weevil (Rhynchophorus ferrugineus).</title>
        <authorList>
            <person name="Jia S."/>
            <person name="Zhang X."/>
            <person name="Zhang G."/>
            <person name="Yin A."/>
            <person name="Zhang S."/>
            <person name="Li F."/>
            <person name="Wang L."/>
            <person name="Zhao D."/>
            <person name="Yun Q."/>
            <person name="Tala"/>
            <person name="Wang J."/>
            <person name="Sun G."/>
            <person name="Baabdullah M."/>
            <person name="Yu X."/>
            <person name="Hu S."/>
            <person name="Al-Mssallem I.S."/>
            <person name="Yu J."/>
        </authorList>
    </citation>
    <scope>NUCLEOTIDE SEQUENCE</scope>
</reference>
<name>A0A060BXZ0_9HYPH</name>
<accession>A0A060BXZ0</accession>
<feature type="non-terminal residue" evidence="1">
    <location>
        <position position="140"/>
    </location>
</feature>
<protein>
    <submittedName>
        <fullName evidence="1">CAZy families GT4 protein</fullName>
    </submittedName>
</protein>